<evidence type="ECO:0000313" key="7">
    <source>
        <dbReference type="EMBL" id="KAK4782948.1"/>
    </source>
</evidence>
<dbReference type="GO" id="GO:0005634">
    <property type="term" value="C:nucleus"/>
    <property type="evidence" value="ECO:0007669"/>
    <property type="project" value="UniProtKB-SubCell"/>
</dbReference>
<keyword evidence="4" id="KW-0158">Chromosome</keyword>
<dbReference type="PANTHER" id="PTHR14582:SF1">
    <property type="entry name" value="CENTROMERE PROTEIN O"/>
    <property type="match status" value="1"/>
</dbReference>
<keyword evidence="8" id="KW-1185">Reference proteome</keyword>
<evidence type="ECO:0000313" key="8">
    <source>
        <dbReference type="Proteomes" id="UP001346149"/>
    </source>
</evidence>
<organism evidence="7 8">
    <name type="scientific">Trapa natans</name>
    <name type="common">Water chestnut</name>
    <dbReference type="NCBI Taxonomy" id="22666"/>
    <lineage>
        <taxon>Eukaryota</taxon>
        <taxon>Viridiplantae</taxon>
        <taxon>Streptophyta</taxon>
        <taxon>Embryophyta</taxon>
        <taxon>Tracheophyta</taxon>
        <taxon>Spermatophyta</taxon>
        <taxon>Magnoliopsida</taxon>
        <taxon>eudicotyledons</taxon>
        <taxon>Gunneridae</taxon>
        <taxon>Pentapetalae</taxon>
        <taxon>rosids</taxon>
        <taxon>malvids</taxon>
        <taxon>Myrtales</taxon>
        <taxon>Lythraceae</taxon>
        <taxon>Trapa</taxon>
    </lineage>
</organism>
<evidence type="ECO:0000256" key="1">
    <source>
        <dbReference type="ARBA" id="ARBA00004123"/>
    </source>
</evidence>
<dbReference type="EMBL" id="JAXQNO010000015">
    <property type="protein sequence ID" value="KAK4782948.1"/>
    <property type="molecule type" value="Genomic_DNA"/>
</dbReference>
<dbReference type="PANTHER" id="PTHR14582">
    <property type="entry name" value="INNER KINETOCHORE SUBUNIT MAL2"/>
    <property type="match status" value="1"/>
</dbReference>
<dbReference type="InterPro" id="IPR018464">
    <property type="entry name" value="CENP-O"/>
</dbReference>
<dbReference type="Pfam" id="PF09496">
    <property type="entry name" value="CENP-O"/>
    <property type="match status" value="1"/>
</dbReference>
<evidence type="ECO:0000256" key="2">
    <source>
        <dbReference type="ARBA" id="ARBA00004584"/>
    </source>
</evidence>
<accession>A0AAN7LH48</accession>
<evidence type="ECO:0000256" key="6">
    <source>
        <dbReference type="ARBA" id="ARBA00023328"/>
    </source>
</evidence>
<reference evidence="7 8" key="1">
    <citation type="journal article" date="2023" name="Hortic Res">
        <title>Pangenome of water caltrop reveals structural variations and asymmetric subgenome divergence after allopolyploidization.</title>
        <authorList>
            <person name="Zhang X."/>
            <person name="Chen Y."/>
            <person name="Wang L."/>
            <person name="Yuan Y."/>
            <person name="Fang M."/>
            <person name="Shi L."/>
            <person name="Lu R."/>
            <person name="Comes H.P."/>
            <person name="Ma Y."/>
            <person name="Chen Y."/>
            <person name="Huang G."/>
            <person name="Zhou Y."/>
            <person name="Zheng Z."/>
            <person name="Qiu Y."/>
        </authorList>
    </citation>
    <scope>NUCLEOTIDE SEQUENCE [LARGE SCALE GENOMIC DNA]</scope>
    <source>
        <strain evidence="7">F231</strain>
    </source>
</reference>
<sequence>MISDRLQKEFAATCTSQTQEIVVNGEEWNDGLLATVRERVHMEAHRKTMSGDFSSGTDSLEKITYKVGNKVICCLEGARIGIQCKTFFPGEPCEIYYIVLQGKSFIEKMSILEHTVPFVLPMREVENDLLSSNGMVSMALIYLTGSALSVSETDLSVIRSQKFIDHMEELLQAYLDQRKQILVTFCGSILSRGCTGTELEIFIAVFHST</sequence>
<dbReference type="AlphaFoldDB" id="A0AAN7LH48"/>
<protein>
    <submittedName>
        <fullName evidence="7">Uncharacterized protein</fullName>
    </submittedName>
</protein>
<keyword evidence="6" id="KW-0137">Centromere</keyword>
<dbReference type="Proteomes" id="UP001346149">
    <property type="component" value="Unassembled WGS sequence"/>
</dbReference>
<dbReference type="GO" id="GO:0031511">
    <property type="term" value="C:Mis6-Sim4 complex"/>
    <property type="evidence" value="ECO:0007669"/>
    <property type="project" value="TreeGrafter"/>
</dbReference>
<evidence type="ECO:0000256" key="3">
    <source>
        <dbReference type="ARBA" id="ARBA00007321"/>
    </source>
</evidence>
<evidence type="ECO:0000256" key="5">
    <source>
        <dbReference type="ARBA" id="ARBA00023242"/>
    </source>
</evidence>
<comment type="similarity">
    <text evidence="3">Belongs to the CENP-O/MCM21 family.</text>
</comment>
<keyword evidence="5" id="KW-0539">Nucleus</keyword>
<proteinExistence type="inferred from homology"/>
<comment type="subcellular location">
    <subcellularLocation>
        <location evidence="2">Chromosome</location>
        <location evidence="2">Centromere</location>
    </subcellularLocation>
    <subcellularLocation>
        <location evidence="1">Nucleus</location>
    </subcellularLocation>
</comment>
<gene>
    <name evidence="7" type="ORF">SAY86_007322</name>
</gene>
<name>A0AAN7LH48_TRANT</name>
<comment type="caution">
    <text evidence="7">The sequence shown here is derived from an EMBL/GenBank/DDBJ whole genome shotgun (WGS) entry which is preliminary data.</text>
</comment>
<evidence type="ECO:0000256" key="4">
    <source>
        <dbReference type="ARBA" id="ARBA00022454"/>
    </source>
</evidence>